<comment type="caution">
    <text evidence="1">The sequence shown here is derived from an EMBL/GenBank/DDBJ whole genome shotgun (WGS) entry which is preliminary data.</text>
</comment>
<reference evidence="1" key="1">
    <citation type="submission" date="2023-04" db="EMBL/GenBank/DDBJ databases">
        <title>Ambrosiozyma monospora NBRC 10751.</title>
        <authorList>
            <person name="Ichikawa N."/>
            <person name="Sato H."/>
            <person name="Tonouchi N."/>
        </authorList>
    </citation>
    <scope>NUCLEOTIDE SEQUENCE</scope>
    <source>
        <strain evidence="1">NBRC 10751</strain>
    </source>
</reference>
<accession>A0ACB5T1W6</accession>
<sequence>MSNHYTRETQHYYRIHDYKNAIAIIDEAISITPTLVELYIVKARIYKRINQLEKAASIMEEARLMDLQDRFINMKSTKYFLRANNINAAVDTISLFTKNDDTSNGVADLHTMQCVWFLTESADAYFRLYKSALQQIETVKKSESETQAEELYNLNKDVVTYSGLALKRYSAVIETFGVYWDDQLDFHQYCLRKGTPRAYLDMLKWGDHVFYQSIYLKSLVGYSDVTFDILHKEEYFRDVLTARPIKKSKKEKKEDGRKRELLTKYARASVKDEDVFGETLVKKLVDKKNKDKLGELTKLITKSDYDLSIDSQILKFKLNFELKKFVLCLQALNKIHAVNTTHPSIAALYLKLHQELNDSNVQEAIKKILTLGLTKNFGSSVKSDDGESVIGELVKTYLKNDTFETGLYTISANRVVASEKFTARLDAIQAALDPYESNYLEYYKL</sequence>
<name>A0ACB5T1W6_AMBMO</name>
<evidence type="ECO:0000313" key="2">
    <source>
        <dbReference type="Proteomes" id="UP001165064"/>
    </source>
</evidence>
<dbReference type="Proteomes" id="UP001165064">
    <property type="component" value="Unassembled WGS sequence"/>
</dbReference>
<protein>
    <submittedName>
        <fullName evidence="1">Unnamed protein product</fullName>
    </submittedName>
</protein>
<dbReference type="EMBL" id="BSXS01002642">
    <property type="protein sequence ID" value="GME79550.1"/>
    <property type="molecule type" value="Genomic_DNA"/>
</dbReference>
<keyword evidence="2" id="KW-1185">Reference proteome</keyword>
<organism evidence="1 2">
    <name type="scientific">Ambrosiozyma monospora</name>
    <name type="common">Yeast</name>
    <name type="synonym">Endomycopsis monosporus</name>
    <dbReference type="NCBI Taxonomy" id="43982"/>
    <lineage>
        <taxon>Eukaryota</taxon>
        <taxon>Fungi</taxon>
        <taxon>Dikarya</taxon>
        <taxon>Ascomycota</taxon>
        <taxon>Saccharomycotina</taxon>
        <taxon>Pichiomycetes</taxon>
        <taxon>Pichiales</taxon>
        <taxon>Pichiaceae</taxon>
        <taxon>Ambrosiozyma</taxon>
    </lineage>
</organism>
<proteinExistence type="predicted"/>
<evidence type="ECO:0000313" key="1">
    <source>
        <dbReference type="EMBL" id="GME79550.1"/>
    </source>
</evidence>
<gene>
    <name evidence="1" type="ORF">Amon02_000400500</name>
</gene>